<evidence type="ECO:0000259" key="3">
    <source>
        <dbReference type="PROSITE" id="PS51857"/>
    </source>
</evidence>
<dbReference type="SUPFAM" id="SSF50249">
    <property type="entry name" value="Nucleic acid-binding proteins"/>
    <property type="match status" value="1"/>
</dbReference>
<organism evidence="4 5">
    <name type="scientific">Roseateles oligotrophus</name>
    <dbReference type="NCBI Taxonomy" id="1769250"/>
    <lineage>
        <taxon>Bacteria</taxon>
        <taxon>Pseudomonadati</taxon>
        <taxon>Pseudomonadota</taxon>
        <taxon>Betaproteobacteria</taxon>
        <taxon>Burkholderiales</taxon>
        <taxon>Sphaerotilaceae</taxon>
        <taxon>Roseateles</taxon>
    </lineage>
</organism>
<dbReference type="RefSeq" id="WP_263571178.1">
    <property type="nucleotide sequence ID" value="NZ_JAJIRN010000004.1"/>
</dbReference>
<dbReference type="InterPro" id="IPR002059">
    <property type="entry name" value="CSP_DNA-bd"/>
</dbReference>
<feature type="domain" description="CSD" evidence="3">
    <location>
        <begin position="2"/>
        <end position="67"/>
    </location>
</feature>
<feature type="region of interest" description="Disordered" evidence="1">
    <location>
        <begin position="68"/>
        <end position="98"/>
    </location>
</feature>
<dbReference type="EMBL" id="JAJIRN010000004">
    <property type="protein sequence ID" value="MCV2368591.1"/>
    <property type="molecule type" value="Genomic_DNA"/>
</dbReference>
<keyword evidence="2" id="KW-1133">Transmembrane helix</keyword>
<evidence type="ECO:0000256" key="1">
    <source>
        <dbReference type="SAM" id="MobiDB-lite"/>
    </source>
</evidence>
<feature type="transmembrane region" description="Helical" evidence="2">
    <location>
        <begin position="100"/>
        <end position="118"/>
    </location>
</feature>
<sequence>MRFEGKLTVWHIERGYGAVMPDQGGQELFIHISAFPAEGPQPVAGERISFEIVTGRNNQKQASRVQRLKSGAATRELPSALAPSRTQGRRAVPNKSQRPSSAYVLLGLVVVAAVFSWLEFSPSDGRHIARLVSSTSTLR</sequence>
<dbReference type="CDD" id="cd04458">
    <property type="entry name" value="CSP_CDS"/>
    <property type="match status" value="1"/>
</dbReference>
<gene>
    <name evidence="4" type="ORF">LNV07_10875</name>
</gene>
<keyword evidence="5" id="KW-1185">Reference proteome</keyword>
<dbReference type="PROSITE" id="PS51857">
    <property type="entry name" value="CSD_2"/>
    <property type="match status" value="1"/>
</dbReference>
<comment type="caution">
    <text evidence="4">The sequence shown here is derived from an EMBL/GenBank/DDBJ whole genome shotgun (WGS) entry which is preliminary data.</text>
</comment>
<reference evidence="4 5" key="1">
    <citation type="submission" date="2021-11" db="EMBL/GenBank/DDBJ databases">
        <authorList>
            <person name="Liang Q."/>
            <person name="Mou H."/>
            <person name="Liu Z."/>
        </authorList>
    </citation>
    <scope>NUCLEOTIDE SEQUENCE [LARGE SCALE GENOMIC DNA]</scope>
    <source>
        <strain evidence="4 5">CHU3</strain>
    </source>
</reference>
<evidence type="ECO:0000313" key="5">
    <source>
        <dbReference type="Proteomes" id="UP001209701"/>
    </source>
</evidence>
<name>A0ABT2YEW3_9BURK</name>
<protein>
    <submittedName>
        <fullName evidence="4">Cold shock domain-containing protein</fullName>
    </submittedName>
</protein>
<accession>A0ABT2YEW3</accession>
<dbReference type="InterPro" id="IPR012340">
    <property type="entry name" value="NA-bd_OB-fold"/>
</dbReference>
<dbReference type="Proteomes" id="UP001209701">
    <property type="component" value="Unassembled WGS sequence"/>
</dbReference>
<evidence type="ECO:0000256" key="2">
    <source>
        <dbReference type="SAM" id="Phobius"/>
    </source>
</evidence>
<keyword evidence="2" id="KW-0812">Transmembrane</keyword>
<proteinExistence type="predicted"/>
<dbReference type="Pfam" id="PF00313">
    <property type="entry name" value="CSD"/>
    <property type="match status" value="1"/>
</dbReference>
<dbReference type="Gene3D" id="2.40.50.140">
    <property type="entry name" value="Nucleic acid-binding proteins"/>
    <property type="match status" value="1"/>
</dbReference>
<evidence type="ECO:0000313" key="4">
    <source>
        <dbReference type="EMBL" id="MCV2368591.1"/>
    </source>
</evidence>
<keyword evidence="2" id="KW-0472">Membrane</keyword>